<dbReference type="PROSITE" id="PS50053">
    <property type="entry name" value="UBIQUITIN_2"/>
    <property type="match status" value="1"/>
</dbReference>
<gene>
    <name evidence="2" type="ORF">B4U80_13060</name>
</gene>
<dbReference type="VEuPathDB" id="VectorBase:LDEU006453"/>
<dbReference type="CDD" id="cd17039">
    <property type="entry name" value="Ubl_ubiquitin_like"/>
    <property type="match status" value="1"/>
</dbReference>
<name>A0A443SDI6_9ACAR</name>
<dbReference type="Proteomes" id="UP000288716">
    <property type="component" value="Unassembled WGS sequence"/>
</dbReference>
<dbReference type="AlphaFoldDB" id="A0A443SDI6"/>
<sequence length="546" mass="63313">MNRQCVTDVHVEAIASFVHEQRLIDDYCSKRVPENQMAARYNDKHKHFYHNTKVYDRNVDRRDRSDYHFDSRSKYAEDSRICEPSVDRKNETRKVKEFRDVACDNYRSERSSRNKDFRREKHYRYPNKSKVCTELDFRSRSGHSSATVARNYYGGDEAYTSKGNYETDAVFSREYNYENDNQVSNFENATNKTLFYSIKLDEEASEARDNREVFSYTSNVNSRSYQPVNSSNNNANLSPVSSTSSALTPNLYFSDCNSERSAAQTSLNDDLFGVNDVDLRFERQNKEIVTEIRCQYQSLGCQIIAKLDTITNHEKECAFNPRNSKTVCKVCKLIVNLEHDCLNELREELNSVSRRTEWFKHSNASQAHNPEEGANCVWVHFYGDKEEKVAKFKVTNTDDTRTVIKRSLQHLGLTSQQGDDGFEDTTYQLVFASFHVLSAHESLNSFTTHFPHDTHLILIPKVIHIKVTARKLYCDNEHVMVSVPKSVPFEIDPTITARELKQIIATKIPVDWNRHTLEYCGRQLIDSMILYVIGLSRNDKVDIIAI</sequence>
<dbReference type="Gene3D" id="3.30.40.10">
    <property type="entry name" value="Zinc/RING finger domain, C3HC4 (zinc finger)"/>
    <property type="match status" value="1"/>
</dbReference>
<feature type="domain" description="Ubiquitin-like" evidence="1">
    <location>
        <begin position="463"/>
        <end position="546"/>
    </location>
</feature>
<evidence type="ECO:0000259" key="1">
    <source>
        <dbReference type="PROSITE" id="PS50053"/>
    </source>
</evidence>
<dbReference type="InterPro" id="IPR029071">
    <property type="entry name" value="Ubiquitin-like_domsf"/>
</dbReference>
<keyword evidence="3" id="KW-1185">Reference proteome</keyword>
<proteinExistence type="predicted"/>
<protein>
    <recommendedName>
        <fullName evidence="1">Ubiquitin-like domain-containing protein</fullName>
    </recommendedName>
</protein>
<dbReference type="InterPro" id="IPR013083">
    <property type="entry name" value="Znf_RING/FYVE/PHD"/>
</dbReference>
<evidence type="ECO:0000313" key="3">
    <source>
        <dbReference type="Proteomes" id="UP000288716"/>
    </source>
</evidence>
<dbReference type="InterPro" id="IPR000626">
    <property type="entry name" value="Ubiquitin-like_dom"/>
</dbReference>
<organism evidence="2 3">
    <name type="scientific">Leptotrombidium deliense</name>
    <dbReference type="NCBI Taxonomy" id="299467"/>
    <lineage>
        <taxon>Eukaryota</taxon>
        <taxon>Metazoa</taxon>
        <taxon>Ecdysozoa</taxon>
        <taxon>Arthropoda</taxon>
        <taxon>Chelicerata</taxon>
        <taxon>Arachnida</taxon>
        <taxon>Acari</taxon>
        <taxon>Acariformes</taxon>
        <taxon>Trombidiformes</taxon>
        <taxon>Prostigmata</taxon>
        <taxon>Anystina</taxon>
        <taxon>Parasitengona</taxon>
        <taxon>Trombiculoidea</taxon>
        <taxon>Trombiculidae</taxon>
        <taxon>Leptotrombidium</taxon>
    </lineage>
</organism>
<reference evidence="2 3" key="1">
    <citation type="journal article" date="2018" name="Gigascience">
        <title>Genomes of trombidid mites reveal novel predicted allergens and laterally-transferred genes associated with secondary metabolism.</title>
        <authorList>
            <person name="Dong X."/>
            <person name="Chaisiri K."/>
            <person name="Xia D."/>
            <person name="Armstrong S.D."/>
            <person name="Fang Y."/>
            <person name="Donnelly M.J."/>
            <person name="Kadowaki T."/>
            <person name="McGarry J.W."/>
            <person name="Darby A.C."/>
            <person name="Makepeace B.L."/>
        </authorList>
    </citation>
    <scope>NUCLEOTIDE SEQUENCE [LARGE SCALE GENOMIC DNA]</scope>
    <source>
        <strain evidence="2">UoL-UT</strain>
    </source>
</reference>
<dbReference type="SUPFAM" id="SSF49599">
    <property type="entry name" value="TRAF domain-like"/>
    <property type="match status" value="1"/>
</dbReference>
<evidence type="ECO:0000313" key="2">
    <source>
        <dbReference type="EMBL" id="RWS25587.1"/>
    </source>
</evidence>
<dbReference type="SUPFAM" id="SSF54236">
    <property type="entry name" value="Ubiquitin-like"/>
    <property type="match status" value="1"/>
</dbReference>
<comment type="caution">
    <text evidence="2">The sequence shown here is derived from an EMBL/GenBank/DDBJ whole genome shotgun (WGS) entry which is preliminary data.</text>
</comment>
<dbReference type="EMBL" id="NCKV01003550">
    <property type="protein sequence ID" value="RWS25587.1"/>
    <property type="molecule type" value="Genomic_DNA"/>
</dbReference>
<accession>A0A443SDI6</accession>
<dbReference type="OrthoDB" id="9049620at2759"/>